<organism evidence="2 3">
    <name type="scientific">Rhizoclosmatium globosum</name>
    <dbReference type="NCBI Taxonomy" id="329046"/>
    <lineage>
        <taxon>Eukaryota</taxon>
        <taxon>Fungi</taxon>
        <taxon>Fungi incertae sedis</taxon>
        <taxon>Chytridiomycota</taxon>
        <taxon>Chytridiomycota incertae sedis</taxon>
        <taxon>Chytridiomycetes</taxon>
        <taxon>Chytridiales</taxon>
        <taxon>Chytriomycetaceae</taxon>
        <taxon>Rhizoclosmatium</taxon>
    </lineage>
</organism>
<sequence length="125" mass="13616">YNRRSKLFRGSGTGSLVLESSGSSNRENLEVVAAVRILAVDLLWWLVLWACLIGVGSEFWSSAFVATRNPLCTKRPPVSEAAALDAIVASDLNVVGVIRLKKLPRREVGPVGCWAEAIVTCWIFS</sequence>
<protein>
    <submittedName>
        <fullName evidence="2">Uncharacterized protein</fullName>
    </submittedName>
</protein>
<name>A0A1Y2C011_9FUNG</name>
<feature type="transmembrane region" description="Helical" evidence="1">
    <location>
        <begin position="42"/>
        <end position="66"/>
    </location>
</feature>
<gene>
    <name evidence="2" type="ORF">BCR33DRAFT_827936</name>
</gene>
<comment type="caution">
    <text evidence="2">The sequence shown here is derived from an EMBL/GenBank/DDBJ whole genome shotgun (WGS) entry which is preliminary data.</text>
</comment>
<keyword evidence="3" id="KW-1185">Reference proteome</keyword>
<keyword evidence="1" id="KW-1133">Transmembrane helix</keyword>
<accession>A0A1Y2C011</accession>
<dbReference type="EMBL" id="MCGO01000035">
    <property type="protein sequence ID" value="ORY40350.1"/>
    <property type="molecule type" value="Genomic_DNA"/>
</dbReference>
<evidence type="ECO:0000256" key="1">
    <source>
        <dbReference type="SAM" id="Phobius"/>
    </source>
</evidence>
<dbReference type="AlphaFoldDB" id="A0A1Y2C011"/>
<evidence type="ECO:0000313" key="3">
    <source>
        <dbReference type="Proteomes" id="UP000193642"/>
    </source>
</evidence>
<keyword evidence="1" id="KW-0472">Membrane</keyword>
<keyword evidence="1" id="KW-0812">Transmembrane</keyword>
<proteinExistence type="predicted"/>
<reference evidence="2 3" key="1">
    <citation type="submission" date="2016-07" db="EMBL/GenBank/DDBJ databases">
        <title>Pervasive Adenine N6-methylation of Active Genes in Fungi.</title>
        <authorList>
            <consortium name="DOE Joint Genome Institute"/>
            <person name="Mondo S.J."/>
            <person name="Dannebaum R.O."/>
            <person name="Kuo R.C."/>
            <person name="Labutti K."/>
            <person name="Haridas S."/>
            <person name="Kuo A."/>
            <person name="Salamov A."/>
            <person name="Ahrendt S.R."/>
            <person name="Lipzen A."/>
            <person name="Sullivan W."/>
            <person name="Andreopoulos W.B."/>
            <person name="Clum A."/>
            <person name="Lindquist E."/>
            <person name="Daum C."/>
            <person name="Ramamoorthy G.K."/>
            <person name="Gryganskyi A."/>
            <person name="Culley D."/>
            <person name="Magnuson J.K."/>
            <person name="James T.Y."/>
            <person name="O'Malley M.A."/>
            <person name="Stajich J.E."/>
            <person name="Spatafora J.W."/>
            <person name="Visel A."/>
            <person name="Grigoriev I.V."/>
        </authorList>
    </citation>
    <scope>NUCLEOTIDE SEQUENCE [LARGE SCALE GENOMIC DNA]</scope>
    <source>
        <strain evidence="2 3">JEL800</strain>
    </source>
</reference>
<evidence type="ECO:0000313" key="2">
    <source>
        <dbReference type="EMBL" id="ORY40350.1"/>
    </source>
</evidence>
<feature type="non-terminal residue" evidence="2">
    <location>
        <position position="1"/>
    </location>
</feature>
<dbReference type="Proteomes" id="UP000193642">
    <property type="component" value="Unassembled WGS sequence"/>
</dbReference>